<gene>
    <name evidence="4" type="ORF">HD595_008975</name>
</gene>
<dbReference type="SUPFAM" id="SSF46689">
    <property type="entry name" value="Homeodomain-like"/>
    <property type="match status" value="1"/>
</dbReference>
<dbReference type="EMBL" id="JAMZEC010000001">
    <property type="protein sequence ID" value="MCP2352853.1"/>
    <property type="molecule type" value="Genomic_DNA"/>
</dbReference>
<evidence type="ECO:0000313" key="4">
    <source>
        <dbReference type="EMBL" id="MCP2352853.1"/>
    </source>
</evidence>
<keyword evidence="5" id="KW-1185">Reference proteome</keyword>
<organism evidence="4 5">
    <name type="scientific">Nonomuraea roseoviolacea subsp. carminata</name>
    <dbReference type="NCBI Taxonomy" id="160689"/>
    <lineage>
        <taxon>Bacteria</taxon>
        <taxon>Bacillati</taxon>
        <taxon>Actinomycetota</taxon>
        <taxon>Actinomycetes</taxon>
        <taxon>Streptosporangiales</taxon>
        <taxon>Streptosporangiaceae</taxon>
        <taxon>Nonomuraea</taxon>
    </lineage>
</organism>
<dbReference type="PANTHER" id="PTHR30055:SF148">
    <property type="entry name" value="TETR-FAMILY TRANSCRIPTIONAL REGULATOR"/>
    <property type="match status" value="1"/>
</dbReference>
<proteinExistence type="predicted"/>
<feature type="DNA-binding region" description="H-T-H motif" evidence="2">
    <location>
        <begin position="35"/>
        <end position="54"/>
    </location>
</feature>
<evidence type="ECO:0000256" key="2">
    <source>
        <dbReference type="PROSITE-ProRule" id="PRU00335"/>
    </source>
</evidence>
<name>A0ABT1KFQ2_9ACTN</name>
<dbReference type="Pfam" id="PF00440">
    <property type="entry name" value="TetR_N"/>
    <property type="match status" value="1"/>
</dbReference>
<dbReference type="PANTHER" id="PTHR30055">
    <property type="entry name" value="HTH-TYPE TRANSCRIPTIONAL REGULATOR RUTR"/>
    <property type="match status" value="1"/>
</dbReference>
<dbReference type="Proteomes" id="UP001320766">
    <property type="component" value="Unassembled WGS sequence"/>
</dbReference>
<dbReference type="RefSeq" id="WP_253780726.1">
    <property type="nucleotide sequence ID" value="NZ_BAAAVE010000014.1"/>
</dbReference>
<reference evidence="4 5" key="1">
    <citation type="submission" date="2022-06" db="EMBL/GenBank/DDBJ databases">
        <title>Sequencing the genomes of 1000 actinobacteria strains.</title>
        <authorList>
            <person name="Klenk H.-P."/>
        </authorList>
    </citation>
    <scope>NUCLEOTIDE SEQUENCE [LARGE SCALE GENOMIC DNA]</scope>
    <source>
        <strain evidence="4 5">DSM 44170</strain>
    </source>
</reference>
<sequence length="206" mass="22917">MAERQRRRRAPEQSREEILDAATELIARYGPNGVGLRRVADAVGVTHGLVTHYFGTYDALVQAVLRRENERQRERLRERMRADQGVPYSEGMTRVLFETLADERYVRLWAWSMLHAEGPGTVSEGLSGFVDAMEAGIRIVLPEDRMPDRARIEAVVLLGLSASYGFALGKRSWLAGLGHDPAEPAHGDAFRTALASVLAHHLEGES</sequence>
<feature type="domain" description="HTH tetR-type" evidence="3">
    <location>
        <begin position="12"/>
        <end position="72"/>
    </location>
</feature>
<keyword evidence="1 2" id="KW-0238">DNA-binding</keyword>
<accession>A0ABT1KFQ2</accession>
<dbReference type="PRINTS" id="PR00455">
    <property type="entry name" value="HTHTETR"/>
</dbReference>
<evidence type="ECO:0000313" key="5">
    <source>
        <dbReference type="Proteomes" id="UP001320766"/>
    </source>
</evidence>
<evidence type="ECO:0000259" key="3">
    <source>
        <dbReference type="PROSITE" id="PS50977"/>
    </source>
</evidence>
<evidence type="ECO:0000256" key="1">
    <source>
        <dbReference type="ARBA" id="ARBA00023125"/>
    </source>
</evidence>
<dbReference type="InterPro" id="IPR001647">
    <property type="entry name" value="HTH_TetR"/>
</dbReference>
<comment type="caution">
    <text evidence="4">The sequence shown here is derived from an EMBL/GenBank/DDBJ whole genome shotgun (WGS) entry which is preliminary data.</text>
</comment>
<dbReference type="PROSITE" id="PS50977">
    <property type="entry name" value="HTH_TETR_2"/>
    <property type="match status" value="1"/>
</dbReference>
<dbReference type="InterPro" id="IPR050109">
    <property type="entry name" value="HTH-type_TetR-like_transc_reg"/>
</dbReference>
<protein>
    <submittedName>
        <fullName evidence="4">AcrR family transcriptional regulator</fullName>
    </submittedName>
</protein>
<dbReference type="InterPro" id="IPR009057">
    <property type="entry name" value="Homeodomain-like_sf"/>
</dbReference>
<dbReference type="Gene3D" id="1.10.357.10">
    <property type="entry name" value="Tetracycline Repressor, domain 2"/>
    <property type="match status" value="1"/>
</dbReference>